<dbReference type="InterPro" id="IPR000914">
    <property type="entry name" value="SBP_5_dom"/>
</dbReference>
<dbReference type="GO" id="GO:0015833">
    <property type="term" value="P:peptide transport"/>
    <property type="evidence" value="ECO:0007669"/>
    <property type="project" value="TreeGrafter"/>
</dbReference>
<dbReference type="Gene3D" id="3.40.190.10">
    <property type="entry name" value="Periplasmic binding protein-like II"/>
    <property type="match status" value="1"/>
</dbReference>
<dbReference type="GO" id="GO:0042597">
    <property type="term" value="C:periplasmic space"/>
    <property type="evidence" value="ECO:0007669"/>
    <property type="project" value="UniProtKB-ARBA"/>
</dbReference>
<sequence>MRSKAISWASLVISSTLLLSACSGGAGTETTSSGNGTTNSGTQATPVAASALDAPFQATDLNQLPDTAKKRSDTIIVGLTDPSGAFTPYFHQSGYDGNVASLLFASLVTVDEKGLPVPDLAESWDVSDDQLTYTFHLRQDSKFSDGSPLTADDVAFTWTILHDKSYDGGFDIFSSQVKGGKAYTEGKADHIEGIKVIDPLTISVTLEKPNATALLTLGSEVLSKAYYGKDYQFGKLDYIKNLHSNPVGNGPYKLEKFIPGQEVRFVANEYYYKGKPKTEHFIYKTSEGDTWQFIETGEIDFTSFTATQENIDKLKNIPYLNLLPYTPSTYGYLQLNLEHEQLQEKEVRQAITYGLDRQSIYVDANQGAGAVANIPASPISWSYTEEGINPYAYDPDKANQILDEAGWAKGTDGIREKNGKKLSLHFLGTKSPATDIFIAVAKENFEAIGVEFQPEVFADFNSLVSKVESGDYDVASFSTPMLTDPSDGLQQFVDGELKGYDNPKVKELYNKGLATTDIEERKAVYQELYQLLNDELPVIFTSYKKTVYAYNGRIDGLSVSPYRGIATSLPEWSLK</sequence>
<evidence type="ECO:0000259" key="2">
    <source>
        <dbReference type="Pfam" id="PF00496"/>
    </source>
</evidence>
<dbReference type="GO" id="GO:1904680">
    <property type="term" value="F:peptide transmembrane transporter activity"/>
    <property type="evidence" value="ECO:0007669"/>
    <property type="project" value="TreeGrafter"/>
</dbReference>
<dbReference type="Proteomes" id="UP000526125">
    <property type="component" value="Unassembled WGS sequence"/>
</dbReference>
<comment type="caution">
    <text evidence="3">The sequence shown here is derived from an EMBL/GenBank/DDBJ whole genome shotgun (WGS) entry which is preliminary data.</text>
</comment>
<dbReference type="CDD" id="cd00995">
    <property type="entry name" value="PBP2_NikA_DppA_OppA_like"/>
    <property type="match status" value="1"/>
</dbReference>
<feature type="domain" description="Solute-binding protein family 5" evidence="2">
    <location>
        <begin position="116"/>
        <end position="493"/>
    </location>
</feature>
<dbReference type="SUPFAM" id="SSF53850">
    <property type="entry name" value="Periplasmic binding protein-like II"/>
    <property type="match status" value="1"/>
</dbReference>
<gene>
    <name evidence="3" type="ORF">HP552_26990</name>
</gene>
<evidence type="ECO:0000256" key="1">
    <source>
        <dbReference type="SAM" id="SignalP"/>
    </source>
</evidence>
<dbReference type="InterPro" id="IPR030678">
    <property type="entry name" value="Peptide/Ni-bd"/>
</dbReference>
<name>A0A7Y6C1N2_9BACL</name>
<accession>A0A7Y6C1N2</accession>
<dbReference type="FunFam" id="3.90.76.10:FF:000004">
    <property type="entry name" value="Peptide ABC transporter substrate-binding protein"/>
    <property type="match status" value="1"/>
</dbReference>
<dbReference type="PROSITE" id="PS51257">
    <property type="entry name" value="PROKAR_LIPOPROTEIN"/>
    <property type="match status" value="1"/>
</dbReference>
<keyword evidence="1" id="KW-0732">Signal</keyword>
<reference evidence="3 4" key="1">
    <citation type="submission" date="2020-05" db="EMBL/GenBank/DDBJ databases">
        <title>Genome Sequencing of Type Strains.</title>
        <authorList>
            <person name="Lemaire J.F."/>
            <person name="Inderbitzin P."/>
            <person name="Gregorio O.A."/>
            <person name="Collins S.B."/>
            <person name="Wespe N."/>
            <person name="Knight-Connoni V."/>
        </authorList>
    </citation>
    <scope>NUCLEOTIDE SEQUENCE [LARGE SCALE GENOMIC DNA]</scope>
    <source>
        <strain evidence="3 4">LMG 21957</strain>
    </source>
</reference>
<dbReference type="AlphaFoldDB" id="A0A7Y6C1N2"/>
<dbReference type="EMBL" id="JABMCB010000202">
    <property type="protein sequence ID" value="NUU78861.1"/>
    <property type="molecule type" value="Genomic_DNA"/>
</dbReference>
<evidence type="ECO:0000313" key="4">
    <source>
        <dbReference type="Proteomes" id="UP000526125"/>
    </source>
</evidence>
<protein>
    <submittedName>
        <fullName evidence="3">ABC transporter substrate-binding protein</fullName>
    </submittedName>
</protein>
<organism evidence="3 4">
    <name type="scientific">Paenibacillus xylanilyticus</name>
    <dbReference type="NCBI Taxonomy" id="248903"/>
    <lineage>
        <taxon>Bacteria</taxon>
        <taxon>Bacillati</taxon>
        <taxon>Bacillota</taxon>
        <taxon>Bacilli</taxon>
        <taxon>Bacillales</taxon>
        <taxon>Paenibacillaceae</taxon>
        <taxon>Paenibacillus</taxon>
    </lineage>
</organism>
<dbReference type="PANTHER" id="PTHR30290">
    <property type="entry name" value="PERIPLASMIC BINDING COMPONENT OF ABC TRANSPORTER"/>
    <property type="match status" value="1"/>
</dbReference>
<dbReference type="GO" id="GO:0043190">
    <property type="term" value="C:ATP-binding cassette (ABC) transporter complex"/>
    <property type="evidence" value="ECO:0007669"/>
    <property type="project" value="InterPro"/>
</dbReference>
<dbReference type="RefSeq" id="WP_175398468.1">
    <property type="nucleotide sequence ID" value="NZ_JABMCB010000202.1"/>
</dbReference>
<dbReference type="PANTHER" id="PTHR30290:SF81">
    <property type="entry name" value="OLIGOPEPTIDE-BINDING PROTEIN OPPA"/>
    <property type="match status" value="1"/>
</dbReference>
<dbReference type="Pfam" id="PF00496">
    <property type="entry name" value="SBP_bac_5"/>
    <property type="match status" value="1"/>
</dbReference>
<keyword evidence="4" id="KW-1185">Reference proteome</keyword>
<evidence type="ECO:0000313" key="3">
    <source>
        <dbReference type="EMBL" id="NUU78861.1"/>
    </source>
</evidence>
<dbReference type="PIRSF" id="PIRSF002741">
    <property type="entry name" value="MppA"/>
    <property type="match status" value="1"/>
</dbReference>
<feature type="chain" id="PRO_5030578475" evidence="1">
    <location>
        <begin position="27"/>
        <end position="575"/>
    </location>
</feature>
<feature type="signal peptide" evidence="1">
    <location>
        <begin position="1"/>
        <end position="26"/>
    </location>
</feature>
<dbReference type="Gene3D" id="3.90.76.10">
    <property type="entry name" value="Dipeptide-binding Protein, Domain 1"/>
    <property type="match status" value="1"/>
</dbReference>
<dbReference type="InterPro" id="IPR039424">
    <property type="entry name" value="SBP_5"/>
</dbReference>
<proteinExistence type="predicted"/>
<dbReference type="Gene3D" id="3.10.105.10">
    <property type="entry name" value="Dipeptide-binding Protein, Domain 3"/>
    <property type="match status" value="1"/>
</dbReference>